<organism evidence="5 6">
    <name type="scientific">Aquimarina aggregata</name>
    <dbReference type="NCBI Taxonomy" id="1642818"/>
    <lineage>
        <taxon>Bacteria</taxon>
        <taxon>Pseudomonadati</taxon>
        <taxon>Bacteroidota</taxon>
        <taxon>Flavobacteriia</taxon>
        <taxon>Flavobacteriales</taxon>
        <taxon>Flavobacteriaceae</taxon>
        <taxon>Aquimarina</taxon>
    </lineage>
</organism>
<dbReference type="EMBL" id="LQRT01000035">
    <property type="protein sequence ID" value="KZS39324.1"/>
    <property type="molecule type" value="Genomic_DNA"/>
</dbReference>
<feature type="transmembrane region" description="Helical" evidence="3">
    <location>
        <begin position="61"/>
        <end position="82"/>
    </location>
</feature>
<dbReference type="STRING" id="1642818.AWE51_12335"/>
<dbReference type="PANTHER" id="PTHR31302">
    <property type="entry name" value="TRANSMEMBRANE PROTEIN WITH METALLOPHOSPHOESTERASE DOMAIN-RELATED"/>
    <property type="match status" value="1"/>
</dbReference>
<dbReference type="Proteomes" id="UP000076715">
    <property type="component" value="Unassembled WGS sequence"/>
</dbReference>
<dbReference type="RefSeq" id="WP_066317399.1">
    <property type="nucleotide sequence ID" value="NZ_LQRT01000035.1"/>
</dbReference>
<dbReference type="InterPro" id="IPR004843">
    <property type="entry name" value="Calcineurin-like_PHP"/>
</dbReference>
<keyword evidence="2" id="KW-0378">Hydrolase</keyword>
<proteinExistence type="predicted"/>
<keyword evidence="6" id="KW-1185">Reference proteome</keyword>
<evidence type="ECO:0000256" key="1">
    <source>
        <dbReference type="ARBA" id="ARBA00022723"/>
    </source>
</evidence>
<dbReference type="AlphaFoldDB" id="A0A162CM73"/>
<gene>
    <name evidence="5" type="ORF">AWE51_12335</name>
</gene>
<dbReference type="GO" id="GO:0016020">
    <property type="term" value="C:membrane"/>
    <property type="evidence" value="ECO:0007669"/>
    <property type="project" value="GOC"/>
</dbReference>
<dbReference type="SUPFAM" id="SSF56300">
    <property type="entry name" value="Metallo-dependent phosphatases"/>
    <property type="match status" value="1"/>
</dbReference>
<dbReference type="Gene3D" id="3.60.21.10">
    <property type="match status" value="1"/>
</dbReference>
<keyword evidence="1" id="KW-0479">Metal-binding</keyword>
<evidence type="ECO:0000313" key="6">
    <source>
        <dbReference type="Proteomes" id="UP000076715"/>
    </source>
</evidence>
<dbReference type="Pfam" id="PF00149">
    <property type="entry name" value="Metallophos"/>
    <property type="match status" value="1"/>
</dbReference>
<feature type="transmembrane region" description="Helical" evidence="3">
    <location>
        <begin position="29"/>
        <end position="49"/>
    </location>
</feature>
<evidence type="ECO:0000256" key="3">
    <source>
        <dbReference type="SAM" id="Phobius"/>
    </source>
</evidence>
<keyword evidence="3" id="KW-0472">Membrane</keyword>
<dbReference type="InterPro" id="IPR051158">
    <property type="entry name" value="Metallophosphoesterase_sf"/>
</dbReference>
<comment type="caution">
    <text evidence="5">The sequence shown here is derived from an EMBL/GenBank/DDBJ whole genome shotgun (WGS) entry which is preliminary data.</text>
</comment>
<dbReference type="OrthoDB" id="9780884at2"/>
<dbReference type="GO" id="GO:0046872">
    <property type="term" value="F:metal ion binding"/>
    <property type="evidence" value="ECO:0007669"/>
    <property type="project" value="UniProtKB-KW"/>
</dbReference>
<keyword evidence="3" id="KW-1133">Transmembrane helix</keyword>
<reference evidence="5 6" key="1">
    <citation type="submission" date="2016-01" db="EMBL/GenBank/DDBJ databases">
        <title>The draft genome sequence of Aquimarina sp. RZW4-3-2.</title>
        <authorList>
            <person name="Wang Y."/>
        </authorList>
    </citation>
    <scope>NUCLEOTIDE SEQUENCE [LARGE SCALE GENOMIC DNA]</scope>
    <source>
        <strain evidence="5 6">RZW4-3-2</strain>
    </source>
</reference>
<dbReference type="GO" id="GO:0009245">
    <property type="term" value="P:lipid A biosynthetic process"/>
    <property type="evidence" value="ECO:0007669"/>
    <property type="project" value="TreeGrafter"/>
</dbReference>
<dbReference type="GO" id="GO:0008758">
    <property type="term" value="F:UDP-2,3-diacylglucosamine hydrolase activity"/>
    <property type="evidence" value="ECO:0007669"/>
    <property type="project" value="TreeGrafter"/>
</dbReference>
<name>A0A162CM73_9FLAO</name>
<sequence>MRWLIPIFIYLLLEFYAYQAIKTLTRNQIVQIGYLVLSLAILGYAIYVFANYDRSVGPTKYSLRASAMLLLTIVPKLIIVLFMFGEDIIRVCVAGYTYLTNTFFDGTATEYLPDRRKFISKIAIGIAAIPFAGLLHGIFRGKYNFKVISHVLHFEDLPDAFDGFRITQISDIHSGSFDDVEKIEYAVDLINEQDTDMLLFTGDIVNTMAKEMDDWITTFKRIKTPTYGKYSVLGNHDYGEYVTWDSEEEKEANFQAIKDIHNKIDFNLLLNDSTFVEKEGERIAVIGVENWGHNFKKAGDLTKASQKVSKEDFKILLSHDPSHWEYEVKKHDDHFHLTLSGHTHGFQFGIEIPGFVRWSPVQYVYKQWAGMYDEMGRYLNVNRGFGFHAFPGRVGIWPEITVIELRKGSKPS</sequence>
<evidence type="ECO:0000259" key="4">
    <source>
        <dbReference type="Pfam" id="PF00149"/>
    </source>
</evidence>
<evidence type="ECO:0000256" key="2">
    <source>
        <dbReference type="ARBA" id="ARBA00022801"/>
    </source>
</evidence>
<dbReference type="InterPro" id="IPR029052">
    <property type="entry name" value="Metallo-depent_PP-like"/>
</dbReference>
<feature type="domain" description="Calcineurin-like phosphoesterase" evidence="4">
    <location>
        <begin position="164"/>
        <end position="345"/>
    </location>
</feature>
<evidence type="ECO:0000313" key="5">
    <source>
        <dbReference type="EMBL" id="KZS39324.1"/>
    </source>
</evidence>
<accession>A0A162CM73</accession>
<dbReference type="PANTHER" id="PTHR31302:SF31">
    <property type="entry name" value="PHOSPHODIESTERASE YAEI"/>
    <property type="match status" value="1"/>
</dbReference>
<keyword evidence="3" id="KW-0812">Transmembrane</keyword>
<protein>
    <submittedName>
        <fullName evidence="5">Phosphoesterase</fullName>
    </submittedName>
</protein>
<feature type="transmembrane region" description="Helical" evidence="3">
    <location>
        <begin position="118"/>
        <end position="139"/>
    </location>
</feature>